<gene>
    <name evidence="2" type="ORF">GUITHDRAFT_139485</name>
</gene>
<keyword evidence="1" id="KW-0175">Coiled coil</keyword>
<accession>L1J8K5</accession>
<protein>
    <submittedName>
        <fullName evidence="2 3">Uncharacterized protein</fullName>
    </submittedName>
</protein>
<dbReference type="Proteomes" id="UP000011087">
    <property type="component" value="Unassembled WGS sequence"/>
</dbReference>
<evidence type="ECO:0000313" key="2">
    <source>
        <dbReference type="EMBL" id="EKX44878.1"/>
    </source>
</evidence>
<reference evidence="3" key="3">
    <citation type="submission" date="2015-06" db="UniProtKB">
        <authorList>
            <consortium name="EnsemblProtists"/>
        </authorList>
    </citation>
    <scope>IDENTIFICATION</scope>
</reference>
<dbReference type="RefSeq" id="XP_005831858.1">
    <property type="nucleotide sequence ID" value="XM_005831801.1"/>
</dbReference>
<name>L1J8K5_GUITC</name>
<evidence type="ECO:0000313" key="3">
    <source>
        <dbReference type="EnsemblProtists" id="EKX44878"/>
    </source>
</evidence>
<dbReference type="PaxDb" id="55529-EKX44878"/>
<dbReference type="HOGENOM" id="CLU_367810_0_0_1"/>
<dbReference type="GeneID" id="17301476"/>
<sequence>MSYLSGLHQRSFQVEKLVGRDVKAQPGMQVLIAKRYQQDAWMKDESGGRGGRIIKVDLDRPGMCQVCWDRLDGKEWESIPKESELLRKYSGWYKIGHNNVFHLEYIPPEEKHEKKDDNKKVLVDQDMQTQVIFNESIDDESSIDDAQDVKELSLKRDGLSQTLNLLVYKIKDQLKAMLDECSELLGQAENEIQQMASGLKLDLDPAKIKSTASTGTQVQSNSLPMSQEESNITEEVEKIWKAISESELAFKTKLKADEDFQNSLTQLKTLTEPVYLTMSVLQLPELCRKLEKIGMGGAEGRVLVAGSWVAPMSKLHRDSENPDNLIEVRNRLSNVLAKLNDMMYREDKEHRPKLIELLLNSADDTTIQEIIDEINELADMPEASRSKDDLLSIAKILEENAEAFQELKEWEEGGEEVEDLDAYKSRKTARTEILGKIFKASSKDIPEFLGLQEVQVSNELGPYYDIEDMCGGIKLAEMLEMHTKLGRNVIQTLLLRREELVNRALAEQKKEAHSEEKEVQTMKNPENEYYNGRLTTSDVNPAIDDSITAAMTMGDFDILKVRSFLSAAFEICSRIDLLQYFENTGMSDLQAKIENVVLNASVKSYDTMESELQQLVSQESATFKDLFEYASIEEWQIPRCIIQKIKTERLHSMLCVLEDRYLEMAQKLMKNAEKGQIHTFKGELLRNAGVAHHTLEQAKKALDLGLSAKTLRSEHETRQSRRQNFRLKKLAIEQAQRLIEEAEHIVEEAENKLARLVT</sequence>
<evidence type="ECO:0000256" key="1">
    <source>
        <dbReference type="SAM" id="Coils"/>
    </source>
</evidence>
<proteinExistence type="predicted"/>
<evidence type="ECO:0000313" key="4">
    <source>
        <dbReference type="Proteomes" id="UP000011087"/>
    </source>
</evidence>
<organism evidence="2">
    <name type="scientific">Guillardia theta (strain CCMP2712)</name>
    <name type="common">Cryptophyte</name>
    <dbReference type="NCBI Taxonomy" id="905079"/>
    <lineage>
        <taxon>Eukaryota</taxon>
        <taxon>Cryptophyceae</taxon>
        <taxon>Pyrenomonadales</taxon>
        <taxon>Geminigeraceae</taxon>
        <taxon>Guillardia</taxon>
    </lineage>
</organism>
<reference evidence="4" key="2">
    <citation type="submission" date="2012-11" db="EMBL/GenBank/DDBJ databases">
        <authorList>
            <person name="Kuo A."/>
            <person name="Curtis B.A."/>
            <person name="Tanifuji G."/>
            <person name="Burki F."/>
            <person name="Gruber A."/>
            <person name="Irimia M."/>
            <person name="Maruyama S."/>
            <person name="Arias M.C."/>
            <person name="Ball S.G."/>
            <person name="Gile G.H."/>
            <person name="Hirakawa Y."/>
            <person name="Hopkins J.F."/>
            <person name="Rensing S.A."/>
            <person name="Schmutz J."/>
            <person name="Symeonidi A."/>
            <person name="Elias M."/>
            <person name="Eveleigh R.J."/>
            <person name="Herman E.K."/>
            <person name="Klute M.J."/>
            <person name="Nakayama T."/>
            <person name="Obornik M."/>
            <person name="Reyes-Prieto A."/>
            <person name="Armbrust E.V."/>
            <person name="Aves S.J."/>
            <person name="Beiko R.G."/>
            <person name="Coutinho P."/>
            <person name="Dacks J.B."/>
            <person name="Durnford D.G."/>
            <person name="Fast N.M."/>
            <person name="Green B.R."/>
            <person name="Grisdale C."/>
            <person name="Hempe F."/>
            <person name="Henrissat B."/>
            <person name="Hoppner M.P."/>
            <person name="Ishida K.-I."/>
            <person name="Kim E."/>
            <person name="Koreny L."/>
            <person name="Kroth P.G."/>
            <person name="Liu Y."/>
            <person name="Malik S.-B."/>
            <person name="Maier U.G."/>
            <person name="McRose D."/>
            <person name="Mock T."/>
            <person name="Neilson J.A."/>
            <person name="Onodera N.T."/>
            <person name="Poole A.M."/>
            <person name="Pritham E.J."/>
            <person name="Richards T.A."/>
            <person name="Rocap G."/>
            <person name="Roy S.W."/>
            <person name="Sarai C."/>
            <person name="Schaack S."/>
            <person name="Shirato S."/>
            <person name="Slamovits C.H."/>
            <person name="Spencer D.F."/>
            <person name="Suzuki S."/>
            <person name="Worden A.Z."/>
            <person name="Zauner S."/>
            <person name="Barry K."/>
            <person name="Bell C."/>
            <person name="Bharti A.K."/>
            <person name="Crow J.A."/>
            <person name="Grimwood J."/>
            <person name="Kramer R."/>
            <person name="Lindquist E."/>
            <person name="Lucas S."/>
            <person name="Salamov A."/>
            <person name="McFadden G.I."/>
            <person name="Lane C.E."/>
            <person name="Keeling P.J."/>
            <person name="Gray M.W."/>
            <person name="Grigoriev I.V."/>
            <person name="Archibald J.M."/>
        </authorList>
    </citation>
    <scope>NUCLEOTIDE SEQUENCE</scope>
    <source>
        <strain evidence="4">CCMP2712</strain>
    </source>
</reference>
<keyword evidence="4" id="KW-1185">Reference proteome</keyword>
<reference evidence="2 4" key="1">
    <citation type="journal article" date="2012" name="Nature">
        <title>Algal genomes reveal evolutionary mosaicism and the fate of nucleomorphs.</title>
        <authorList>
            <consortium name="DOE Joint Genome Institute"/>
            <person name="Curtis B.A."/>
            <person name="Tanifuji G."/>
            <person name="Burki F."/>
            <person name="Gruber A."/>
            <person name="Irimia M."/>
            <person name="Maruyama S."/>
            <person name="Arias M.C."/>
            <person name="Ball S.G."/>
            <person name="Gile G.H."/>
            <person name="Hirakawa Y."/>
            <person name="Hopkins J.F."/>
            <person name="Kuo A."/>
            <person name="Rensing S.A."/>
            <person name="Schmutz J."/>
            <person name="Symeonidi A."/>
            <person name="Elias M."/>
            <person name="Eveleigh R.J."/>
            <person name="Herman E.K."/>
            <person name="Klute M.J."/>
            <person name="Nakayama T."/>
            <person name="Obornik M."/>
            <person name="Reyes-Prieto A."/>
            <person name="Armbrust E.V."/>
            <person name="Aves S.J."/>
            <person name="Beiko R.G."/>
            <person name="Coutinho P."/>
            <person name="Dacks J.B."/>
            <person name="Durnford D.G."/>
            <person name="Fast N.M."/>
            <person name="Green B.R."/>
            <person name="Grisdale C.J."/>
            <person name="Hempel F."/>
            <person name="Henrissat B."/>
            <person name="Hoppner M.P."/>
            <person name="Ishida K."/>
            <person name="Kim E."/>
            <person name="Koreny L."/>
            <person name="Kroth P.G."/>
            <person name="Liu Y."/>
            <person name="Malik S.B."/>
            <person name="Maier U.G."/>
            <person name="McRose D."/>
            <person name="Mock T."/>
            <person name="Neilson J.A."/>
            <person name="Onodera N.T."/>
            <person name="Poole A.M."/>
            <person name="Pritham E.J."/>
            <person name="Richards T.A."/>
            <person name="Rocap G."/>
            <person name="Roy S.W."/>
            <person name="Sarai C."/>
            <person name="Schaack S."/>
            <person name="Shirato S."/>
            <person name="Slamovits C.H."/>
            <person name="Spencer D.F."/>
            <person name="Suzuki S."/>
            <person name="Worden A.Z."/>
            <person name="Zauner S."/>
            <person name="Barry K."/>
            <person name="Bell C."/>
            <person name="Bharti A.K."/>
            <person name="Crow J.A."/>
            <person name="Grimwood J."/>
            <person name="Kramer R."/>
            <person name="Lindquist E."/>
            <person name="Lucas S."/>
            <person name="Salamov A."/>
            <person name="McFadden G.I."/>
            <person name="Lane C.E."/>
            <person name="Keeling P.J."/>
            <person name="Gray M.W."/>
            <person name="Grigoriev I.V."/>
            <person name="Archibald J.M."/>
        </authorList>
    </citation>
    <scope>NUCLEOTIDE SEQUENCE</scope>
    <source>
        <strain evidence="2 4">CCMP2712</strain>
    </source>
</reference>
<dbReference type="AlphaFoldDB" id="L1J8K5"/>
<dbReference type="KEGG" id="gtt:GUITHDRAFT_139485"/>
<dbReference type="EnsemblProtists" id="EKX44878">
    <property type="protein sequence ID" value="EKX44878"/>
    <property type="gene ID" value="GUITHDRAFT_139485"/>
</dbReference>
<feature type="coiled-coil region" evidence="1">
    <location>
        <begin position="728"/>
        <end position="755"/>
    </location>
</feature>
<dbReference type="EMBL" id="JH993002">
    <property type="protein sequence ID" value="EKX44878.1"/>
    <property type="molecule type" value="Genomic_DNA"/>
</dbReference>